<dbReference type="InterPro" id="IPR017972">
    <property type="entry name" value="Cyt_P450_CS"/>
</dbReference>
<evidence type="ECO:0000256" key="1">
    <source>
        <dbReference type="ARBA" id="ARBA00010617"/>
    </source>
</evidence>
<dbReference type="AlphaFoldDB" id="A0A917P1A8"/>
<comment type="caution">
    <text evidence="8">The sequence shown here is derived from an EMBL/GenBank/DDBJ whole genome shotgun (WGS) entry which is preliminary data.</text>
</comment>
<keyword evidence="4 7" id="KW-0560">Oxidoreductase</keyword>
<evidence type="ECO:0000256" key="4">
    <source>
        <dbReference type="ARBA" id="ARBA00023002"/>
    </source>
</evidence>
<name>A0A917P1A8_9ACTN</name>
<dbReference type="CDD" id="cd11029">
    <property type="entry name" value="CYP107-like"/>
    <property type="match status" value="1"/>
</dbReference>
<reference evidence="8" key="2">
    <citation type="submission" date="2020-09" db="EMBL/GenBank/DDBJ databases">
        <authorList>
            <person name="Sun Q."/>
            <person name="Ohkuma M."/>
        </authorList>
    </citation>
    <scope>NUCLEOTIDE SEQUENCE</scope>
    <source>
        <strain evidence="8">JCM 3086</strain>
    </source>
</reference>
<keyword evidence="9" id="KW-1185">Reference proteome</keyword>
<dbReference type="InterPro" id="IPR036396">
    <property type="entry name" value="Cyt_P450_sf"/>
</dbReference>
<keyword evidence="3 7" id="KW-0479">Metal-binding</keyword>
<accession>A0A917P1A8</accession>
<dbReference type="InterPro" id="IPR001128">
    <property type="entry name" value="Cyt_P450"/>
</dbReference>
<dbReference type="PANTHER" id="PTHR46696:SF1">
    <property type="entry name" value="CYTOCHROME P450 YJIB-RELATED"/>
    <property type="match status" value="1"/>
</dbReference>
<dbReference type="Pfam" id="PF00067">
    <property type="entry name" value="p450"/>
    <property type="match status" value="1"/>
</dbReference>
<comment type="similarity">
    <text evidence="1 7">Belongs to the cytochrome P450 family.</text>
</comment>
<evidence type="ECO:0000313" key="9">
    <source>
        <dbReference type="Proteomes" id="UP000657574"/>
    </source>
</evidence>
<dbReference type="PRINTS" id="PR00359">
    <property type="entry name" value="BP450"/>
</dbReference>
<sequence length="402" mass="42949">MSRVVLPGGVEAWFVTGYEVVRGLLGDPRVSKDAYRHWPAWIEGEVSGQWPLAIWVSVQNMVTAYGGEHRRLRRLVASAFTPRRIARLGPRIEEITGGLLDGLAAVEGGVPVDFRRCFAHGLPTQVLIDLFGIPGEFRVALEKIIAGFFETAATVEAARQNQLDLYRTMGELVAYKRVRPGDDLTSGLIAVRDGEGGRRLGEKELVDNLILLFTAGYETTVNLLDNAVALLLSHPAQLAHVRAGRASWADAVEETLRVQAPGASGLLRYAVEDLAVGDVVIGKGEAMVISFAGAGRDRAVHGADADRFDVTRATRREHVSFGHGVHFCVGAPLARLEAEIALRALFGRFPDVRLAVPAGQLRPLESFISNGHRELPLLLGAPRSAPGSGAGAGAGEGAGAGV</sequence>
<evidence type="ECO:0000256" key="5">
    <source>
        <dbReference type="ARBA" id="ARBA00023004"/>
    </source>
</evidence>
<dbReference type="GO" id="GO:0020037">
    <property type="term" value="F:heme binding"/>
    <property type="evidence" value="ECO:0007669"/>
    <property type="project" value="InterPro"/>
</dbReference>
<dbReference type="PRINTS" id="PR00385">
    <property type="entry name" value="P450"/>
</dbReference>
<evidence type="ECO:0000256" key="3">
    <source>
        <dbReference type="ARBA" id="ARBA00022723"/>
    </source>
</evidence>
<dbReference type="Proteomes" id="UP000657574">
    <property type="component" value="Unassembled WGS sequence"/>
</dbReference>
<dbReference type="GO" id="GO:0004497">
    <property type="term" value="F:monooxygenase activity"/>
    <property type="evidence" value="ECO:0007669"/>
    <property type="project" value="UniProtKB-KW"/>
</dbReference>
<organism evidence="8 9">
    <name type="scientific">Streptomyces brasiliensis</name>
    <dbReference type="NCBI Taxonomy" id="1954"/>
    <lineage>
        <taxon>Bacteria</taxon>
        <taxon>Bacillati</taxon>
        <taxon>Actinomycetota</taxon>
        <taxon>Actinomycetes</taxon>
        <taxon>Kitasatosporales</taxon>
        <taxon>Streptomycetaceae</taxon>
        <taxon>Streptomyces</taxon>
    </lineage>
</organism>
<protein>
    <submittedName>
        <fullName evidence="8">Cytochrome P450</fullName>
    </submittedName>
</protein>
<dbReference type="Gene3D" id="1.10.630.10">
    <property type="entry name" value="Cytochrome P450"/>
    <property type="match status" value="1"/>
</dbReference>
<evidence type="ECO:0000256" key="2">
    <source>
        <dbReference type="ARBA" id="ARBA00022617"/>
    </source>
</evidence>
<dbReference type="SUPFAM" id="SSF48264">
    <property type="entry name" value="Cytochrome P450"/>
    <property type="match status" value="1"/>
</dbReference>
<keyword evidence="5 7" id="KW-0408">Iron</keyword>
<dbReference type="InterPro" id="IPR002397">
    <property type="entry name" value="Cyt_P450_B"/>
</dbReference>
<gene>
    <name evidence="8" type="ORF">GCM10010121_064580</name>
</gene>
<dbReference type="PANTHER" id="PTHR46696">
    <property type="entry name" value="P450, PUTATIVE (EUROFUNG)-RELATED"/>
    <property type="match status" value="1"/>
</dbReference>
<keyword evidence="6 7" id="KW-0503">Monooxygenase</keyword>
<evidence type="ECO:0000256" key="6">
    <source>
        <dbReference type="ARBA" id="ARBA00023033"/>
    </source>
</evidence>
<reference evidence="8" key="1">
    <citation type="journal article" date="2014" name="Int. J. Syst. Evol. Microbiol.">
        <title>Complete genome sequence of Corynebacterium casei LMG S-19264T (=DSM 44701T), isolated from a smear-ripened cheese.</title>
        <authorList>
            <consortium name="US DOE Joint Genome Institute (JGI-PGF)"/>
            <person name="Walter F."/>
            <person name="Albersmeier A."/>
            <person name="Kalinowski J."/>
            <person name="Ruckert C."/>
        </authorList>
    </citation>
    <scope>NUCLEOTIDE SEQUENCE</scope>
    <source>
        <strain evidence="8">JCM 3086</strain>
    </source>
</reference>
<dbReference type="GO" id="GO:0016705">
    <property type="term" value="F:oxidoreductase activity, acting on paired donors, with incorporation or reduction of molecular oxygen"/>
    <property type="evidence" value="ECO:0007669"/>
    <property type="project" value="InterPro"/>
</dbReference>
<dbReference type="EMBL" id="BMQA01000029">
    <property type="protein sequence ID" value="GGJ44465.1"/>
    <property type="molecule type" value="Genomic_DNA"/>
</dbReference>
<dbReference type="FunFam" id="1.10.630.10:FF:000018">
    <property type="entry name" value="Cytochrome P450 monooxygenase"/>
    <property type="match status" value="1"/>
</dbReference>
<keyword evidence="2 7" id="KW-0349">Heme</keyword>
<dbReference type="PROSITE" id="PS00086">
    <property type="entry name" value="CYTOCHROME_P450"/>
    <property type="match status" value="1"/>
</dbReference>
<dbReference type="GO" id="GO:0005506">
    <property type="term" value="F:iron ion binding"/>
    <property type="evidence" value="ECO:0007669"/>
    <property type="project" value="InterPro"/>
</dbReference>
<evidence type="ECO:0000256" key="7">
    <source>
        <dbReference type="RuleBase" id="RU000461"/>
    </source>
</evidence>
<evidence type="ECO:0000313" key="8">
    <source>
        <dbReference type="EMBL" id="GGJ44465.1"/>
    </source>
</evidence>
<proteinExistence type="inferred from homology"/>